<dbReference type="OrthoDB" id="7775120at2"/>
<evidence type="ECO:0000313" key="1">
    <source>
        <dbReference type="EMBL" id="SMO74172.1"/>
    </source>
</evidence>
<protein>
    <submittedName>
        <fullName evidence="1">Uncharacterized protein</fullName>
    </submittedName>
</protein>
<reference evidence="1 2" key="1">
    <citation type="submission" date="2017-05" db="EMBL/GenBank/DDBJ databases">
        <authorList>
            <person name="Varghese N."/>
            <person name="Submissions S."/>
        </authorList>
    </citation>
    <scope>NUCLEOTIDE SEQUENCE [LARGE SCALE GENOMIC DNA]</scope>
    <source>
        <strain evidence="1 2">DSM 100094</strain>
    </source>
</reference>
<gene>
    <name evidence="1" type="ORF">SAMN06265221_10970</name>
</gene>
<proteinExistence type="predicted"/>
<name>A0A521DRE3_9RHOB</name>
<dbReference type="Proteomes" id="UP000319014">
    <property type="component" value="Unassembled WGS sequence"/>
</dbReference>
<dbReference type="RefSeq" id="WP_142663343.1">
    <property type="nucleotide sequence ID" value="NZ_FXTK01000009.1"/>
</dbReference>
<organism evidence="1 2">
    <name type="scientific">Paracoccus laeviglucosivorans</name>
    <dbReference type="NCBI Taxonomy" id="1197861"/>
    <lineage>
        <taxon>Bacteria</taxon>
        <taxon>Pseudomonadati</taxon>
        <taxon>Pseudomonadota</taxon>
        <taxon>Alphaproteobacteria</taxon>
        <taxon>Rhodobacterales</taxon>
        <taxon>Paracoccaceae</taxon>
        <taxon>Paracoccus</taxon>
    </lineage>
</organism>
<keyword evidence="2" id="KW-1185">Reference proteome</keyword>
<dbReference type="AlphaFoldDB" id="A0A521DRE3"/>
<accession>A0A521DRE3</accession>
<dbReference type="EMBL" id="FXTK01000009">
    <property type="protein sequence ID" value="SMO74172.1"/>
    <property type="molecule type" value="Genomic_DNA"/>
</dbReference>
<sequence>MTPALTIMALLTGTSPDVVTPEAASQGAAPMIAEATEWLLEGQPLPADLDARLRLLAPSERMRVIVFLRRSGMLSGAGWAVDDLLAPATESLE</sequence>
<evidence type="ECO:0000313" key="2">
    <source>
        <dbReference type="Proteomes" id="UP000319014"/>
    </source>
</evidence>